<dbReference type="InterPro" id="IPR039420">
    <property type="entry name" value="WalR-like"/>
</dbReference>
<dbReference type="SMART" id="SM00448">
    <property type="entry name" value="REC"/>
    <property type="match status" value="1"/>
</dbReference>
<feature type="modified residue" description="4-aspartylphosphate" evidence="4">
    <location>
        <position position="51"/>
    </location>
</feature>
<dbReference type="CDD" id="cd17574">
    <property type="entry name" value="REC_OmpR"/>
    <property type="match status" value="1"/>
</dbReference>
<feature type="domain" description="OmpR/PhoB-type" evidence="7">
    <location>
        <begin position="122"/>
        <end position="214"/>
    </location>
</feature>
<dbReference type="SUPFAM" id="SSF52172">
    <property type="entry name" value="CheY-like"/>
    <property type="match status" value="1"/>
</dbReference>
<dbReference type="InterPro" id="IPR001789">
    <property type="entry name" value="Sig_transdc_resp-reg_receiver"/>
</dbReference>
<keyword evidence="1" id="KW-0805">Transcription regulation</keyword>
<organism evidence="8">
    <name type="scientific">uncultured Sulfurovum sp</name>
    <dbReference type="NCBI Taxonomy" id="269237"/>
    <lineage>
        <taxon>Bacteria</taxon>
        <taxon>Pseudomonadati</taxon>
        <taxon>Campylobacterota</taxon>
        <taxon>Epsilonproteobacteria</taxon>
        <taxon>Campylobacterales</taxon>
        <taxon>Sulfurovaceae</taxon>
        <taxon>Sulfurovum</taxon>
        <taxon>environmental samples</taxon>
    </lineage>
</organism>
<dbReference type="InterPro" id="IPR011006">
    <property type="entry name" value="CheY-like_superfamily"/>
</dbReference>
<dbReference type="GO" id="GO:0032993">
    <property type="term" value="C:protein-DNA complex"/>
    <property type="evidence" value="ECO:0007669"/>
    <property type="project" value="TreeGrafter"/>
</dbReference>
<dbReference type="PROSITE" id="PS50110">
    <property type="entry name" value="RESPONSE_REGULATORY"/>
    <property type="match status" value="1"/>
</dbReference>
<gene>
    <name evidence="8" type="ORF">HELGO_WM7425</name>
</gene>
<protein>
    <submittedName>
        <fullName evidence="8">DNA-binding response regulator</fullName>
    </submittedName>
</protein>
<evidence type="ECO:0000259" key="6">
    <source>
        <dbReference type="PROSITE" id="PS50110"/>
    </source>
</evidence>
<dbReference type="Gene3D" id="3.40.50.2300">
    <property type="match status" value="1"/>
</dbReference>
<dbReference type="PROSITE" id="PS51755">
    <property type="entry name" value="OMPR_PHOB"/>
    <property type="match status" value="1"/>
</dbReference>
<proteinExistence type="predicted"/>
<evidence type="ECO:0000259" key="7">
    <source>
        <dbReference type="PROSITE" id="PS51755"/>
    </source>
</evidence>
<dbReference type="SMART" id="SM00862">
    <property type="entry name" value="Trans_reg_C"/>
    <property type="match status" value="1"/>
</dbReference>
<dbReference type="EMBL" id="CACVAU010000084">
    <property type="protein sequence ID" value="CAA6825784.1"/>
    <property type="molecule type" value="Genomic_DNA"/>
</dbReference>
<dbReference type="AlphaFoldDB" id="A0A6S6U263"/>
<dbReference type="Gene3D" id="6.10.250.690">
    <property type="match status" value="1"/>
</dbReference>
<name>A0A6S6U263_9BACT</name>
<evidence type="ECO:0000256" key="3">
    <source>
        <dbReference type="ARBA" id="ARBA00023163"/>
    </source>
</evidence>
<evidence type="ECO:0000313" key="8">
    <source>
        <dbReference type="EMBL" id="CAA6825784.1"/>
    </source>
</evidence>
<keyword evidence="4" id="KW-0597">Phosphoprotein</keyword>
<feature type="domain" description="Response regulatory" evidence="6">
    <location>
        <begin position="2"/>
        <end position="116"/>
    </location>
</feature>
<dbReference type="GO" id="GO:0006355">
    <property type="term" value="P:regulation of DNA-templated transcription"/>
    <property type="evidence" value="ECO:0007669"/>
    <property type="project" value="InterPro"/>
</dbReference>
<reference evidence="8" key="1">
    <citation type="submission" date="2020-01" db="EMBL/GenBank/DDBJ databases">
        <authorList>
            <person name="Meier V. D."/>
            <person name="Meier V D."/>
        </authorList>
    </citation>
    <scope>NUCLEOTIDE SEQUENCE</scope>
    <source>
        <strain evidence="8">HLG_WM_MAG_05</strain>
    </source>
</reference>
<dbReference type="Pfam" id="PF00486">
    <property type="entry name" value="Trans_reg_C"/>
    <property type="match status" value="1"/>
</dbReference>
<feature type="DNA-binding region" description="OmpR/PhoB-type" evidence="5">
    <location>
        <begin position="122"/>
        <end position="214"/>
    </location>
</feature>
<keyword evidence="3" id="KW-0804">Transcription</keyword>
<dbReference type="PANTHER" id="PTHR48111">
    <property type="entry name" value="REGULATOR OF RPOS"/>
    <property type="match status" value="1"/>
</dbReference>
<evidence type="ECO:0000256" key="2">
    <source>
        <dbReference type="ARBA" id="ARBA00023125"/>
    </source>
</evidence>
<sequence>MKILVLEDDKLFNDTLEDFLEEEGFEVSTALDPYSALDITYEEKFDLYLFDVNLPYETGFSLLKQLRDAGDVTPTMFLTSRDDKVSLTQGFDVGADDYMKKPIDLDELLLRIRALLRRQIRAEKVQVGSYCLDSSAKELSLNGKVIKLGGKTMDLFLLLLHAKGEVVSLQTIEERLWHTNEESSLGAVRVYVTTLKKYFPNIENIRGVGYRFKTDT</sequence>
<dbReference type="InterPro" id="IPR016032">
    <property type="entry name" value="Sig_transdc_resp-reg_C-effctor"/>
</dbReference>
<dbReference type="GO" id="GO:0000156">
    <property type="term" value="F:phosphorelay response regulator activity"/>
    <property type="evidence" value="ECO:0007669"/>
    <property type="project" value="TreeGrafter"/>
</dbReference>
<dbReference type="SUPFAM" id="SSF46894">
    <property type="entry name" value="C-terminal effector domain of the bipartite response regulators"/>
    <property type="match status" value="1"/>
</dbReference>
<dbReference type="GO" id="GO:0005829">
    <property type="term" value="C:cytosol"/>
    <property type="evidence" value="ECO:0007669"/>
    <property type="project" value="TreeGrafter"/>
</dbReference>
<evidence type="ECO:0000256" key="1">
    <source>
        <dbReference type="ARBA" id="ARBA00023015"/>
    </source>
</evidence>
<dbReference type="PANTHER" id="PTHR48111:SF67">
    <property type="entry name" value="TRANSCRIPTIONAL REGULATORY PROTEIN TCTD"/>
    <property type="match status" value="1"/>
</dbReference>
<dbReference type="Gene3D" id="1.10.10.10">
    <property type="entry name" value="Winged helix-like DNA-binding domain superfamily/Winged helix DNA-binding domain"/>
    <property type="match status" value="1"/>
</dbReference>
<evidence type="ECO:0000256" key="5">
    <source>
        <dbReference type="PROSITE-ProRule" id="PRU01091"/>
    </source>
</evidence>
<dbReference type="CDD" id="cd00383">
    <property type="entry name" value="trans_reg_C"/>
    <property type="match status" value="1"/>
</dbReference>
<dbReference type="GO" id="GO:0000976">
    <property type="term" value="F:transcription cis-regulatory region binding"/>
    <property type="evidence" value="ECO:0007669"/>
    <property type="project" value="TreeGrafter"/>
</dbReference>
<dbReference type="Pfam" id="PF00072">
    <property type="entry name" value="Response_reg"/>
    <property type="match status" value="1"/>
</dbReference>
<dbReference type="InterPro" id="IPR001867">
    <property type="entry name" value="OmpR/PhoB-type_DNA-bd"/>
</dbReference>
<dbReference type="InterPro" id="IPR036388">
    <property type="entry name" value="WH-like_DNA-bd_sf"/>
</dbReference>
<keyword evidence="2 5" id="KW-0238">DNA-binding</keyword>
<evidence type="ECO:0000256" key="4">
    <source>
        <dbReference type="PROSITE-ProRule" id="PRU00169"/>
    </source>
</evidence>
<accession>A0A6S6U263</accession>